<dbReference type="CDD" id="cd03443">
    <property type="entry name" value="PaaI_thioesterase"/>
    <property type="match status" value="1"/>
</dbReference>
<accession>A0A8J7YIL0</accession>
<dbReference type="Pfam" id="PF03061">
    <property type="entry name" value="4HBT"/>
    <property type="match status" value="1"/>
</dbReference>
<dbReference type="PANTHER" id="PTHR21660">
    <property type="entry name" value="THIOESTERASE SUPERFAMILY MEMBER-RELATED"/>
    <property type="match status" value="1"/>
</dbReference>
<evidence type="ECO:0000313" key="4">
    <source>
        <dbReference type="EMBL" id="MBX8631059.1"/>
    </source>
</evidence>
<dbReference type="GO" id="GO:0047617">
    <property type="term" value="F:fatty acyl-CoA hydrolase activity"/>
    <property type="evidence" value="ECO:0007669"/>
    <property type="project" value="InterPro"/>
</dbReference>
<dbReference type="InterPro" id="IPR006683">
    <property type="entry name" value="Thioestr_dom"/>
</dbReference>
<dbReference type="InterPro" id="IPR039298">
    <property type="entry name" value="ACOT13"/>
</dbReference>
<proteinExistence type="inferred from homology"/>
<evidence type="ECO:0000256" key="1">
    <source>
        <dbReference type="ARBA" id="ARBA00008324"/>
    </source>
</evidence>
<dbReference type="PANTHER" id="PTHR21660:SF1">
    <property type="entry name" value="ACYL-COENZYME A THIOESTERASE 13"/>
    <property type="match status" value="1"/>
</dbReference>
<dbReference type="InterPro" id="IPR029069">
    <property type="entry name" value="HotDog_dom_sf"/>
</dbReference>
<dbReference type="AlphaFoldDB" id="A0A8J7YIL0"/>
<gene>
    <name evidence="4" type="ORF">J9259_00835</name>
</gene>
<name>A0A8J7YIL0_9ARCH</name>
<dbReference type="Proteomes" id="UP000716004">
    <property type="component" value="Unassembled WGS sequence"/>
</dbReference>
<evidence type="ECO:0000256" key="2">
    <source>
        <dbReference type="ARBA" id="ARBA00022801"/>
    </source>
</evidence>
<dbReference type="Gene3D" id="3.10.129.10">
    <property type="entry name" value="Hotdog Thioesterase"/>
    <property type="match status" value="1"/>
</dbReference>
<reference evidence="4" key="1">
    <citation type="submission" date="2021-04" db="EMBL/GenBank/DDBJ databases">
        <title>Genomic insights into ecological role and evolution of a novel Thermoplasmata order Candidatus Sysuiplasmatales.</title>
        <authorList>
            <person name="Yuan Y."/>
        </authorList>
    </citation>
    <scope>NUCLEOTIDE SEQUENCE</scope>
    <source>
        <strain evidence="4">YP2-bin.285</strain>
    </source>
</reference>
<evidence type="ECO:0000259" key="3">
    <source>
        <dbReference type="Pfam" id="PF03061"/>
    </source>
</evidence>
<dbReference type="SUPFAM" id="SSF54637">
    <property type="entry name" value="Thioesterase/thiol ester dehydrase-isomerase"/>
    <property type="match status" value="1"/>
</dbReference>
<comment type="similarity">
    <text evidence="1">Belongs to the thioesterase PaaI family.</text>
</comment>
<protein>
    <submittedName>
        <fullName evidence="4">PaaI family thioesterase</fullName>
    </submittedName>
</protein>
<feature type="domain" description="Thioesterase" evidence="3">
    <location>
        <begin position="53"/>
        <end position="129"/>
    </location>
</feature>
<sequence length="145" mass="15643">MPEKTDDVSSLASLSSIIRGDPFLGHLGVEVLEVRKGYAKLRMPDSEVVLRYGGIVNGGAVCTLIDAAGGTATATVNQGKNQVTVELKVNFLETVPRGDMVCEAKVVRGGRNIVVAEMDLFDRNQRLCAKGIGTWMILYDAKFKV</sequence>
<dbReference type="InterPro" id="IPR003736">
    <property type="entry name" value="PAAI_dom"/>
</dbReference>
<organism evidence="4 5">
    <name type="scientific">Candidatus Sysuiplasma superficiale</name>
    <dbReference type="NCBI Taxonomy" id="2823368"/>
    <lineage>
        <taxon>Archaea</taxon>
        <taxon>Methanobacteriati</taxon>
        <taxon>Thermoplasmatota</taxon>
        <taxon>Thermoplasmata</taxon>
        <taxon>Candidatus Sysuiplasmatales</taxon>
        <taxon>Candidatus Sysuiplasmataceae</taxon>
        <taxon>Candidatus Sysuiplasma</taxon>
    </lineage>
</organism>
<keyword evidence="2" id="KW-0378">Hydrolase</keyword>
<comment type="caution">
    <text evidence="4">The sequence shown here is derived from an EMBL/GenBank/DDBJ whole genome shotgun (WGS) entry which is preliminary data.</text>
</comment>
<dbReference type="NCBIfam" id="TIGR00369">
    <property type="entry name" value="unchar_dom_1"/>
    <property type="match status" value="1"/>
</dbReference>
<dbReference type="EMBL" id="JAGVSJ010000001">
    <property type="protein sequence ID" value="MBX8631059.1"/>
    <property type="molecule type" value="Genomic_DNA"/>
</dbReference>
<evidence type="ECO:0000313" key="5">
    <source>
        <dbReference type="Proteomes" id="UP000716004"/>
    </source>
</evidence>